<organism evidence="2 3">
    <name type="scientific">Melanomma pulvis-pyrius CBS 109.77</name>
    <dbReference type="NCBI Taxonomy" id="1314802"/>
    <lineage>
        <taxon>Eukaryota</taxon>
        <taxon>Fungi</taxon>
        <taxon>Dikarya</taxon>
        <taxon>Ascomycota</taxon>
        <taxon>Pezizomycotina</taxon>
        <taxon>Dothideomycetes</taxon>
        <taxon>Pleosporomycetidae</taxon>
        <taxon>Pleosporales</taxon>
        <taxon>Melanommataceae</taxon>
        <taxon>Melanomma</taxon>
    </lineage>
</organism>
<evidence type="ECO:0000313" key="3">
    <source>
        <dbReference type="Proteomes" id="UP000799757"/>
    </source>
</evidence>
<feature type="compositionally biased region" description="Basic and acidic residues" evidence="1">
    <location>
        <begin position="79"/>
        <end position="90"/>
    </location>
</feature>
<dbReference type="AlphaFoldDB" id="A0A6A6XWT1"/>
<dbReference type="Pfam" id="PF04119">
    <property type="entry name" value="HSP9_HSP12"/>
    <property type="match status" value="1"/>
</dbReference>
<evidence type="ECO:0000313" key="2">
    <source>
        <dbReference type="EMBL" id="KAF2800839.1"/>
    </source>
</evidence>
<feature type="region of interest" description="Disordered" evidence="1">
    <location>
        <begin position="1"/>
        <end position="90"/>
    </location>
</feature>
<protein>
    <submittedName>
        <fullName evidence="2">Putative chaperone/heat shock protein Hsp12</fullName>
    </submittedName>
</protein>
<gene>
    <name evidence="2" type="ORF">K505DRAFT_355398</name>
</gene>
<sequence length="90" mass="9851">MTSDFGRKDLHTKIGEGITPDSTKSTQQKVKETFTDTGDKFVRGAQPDSSKSHGQEFSDKVGRSKDREVHGSTGGSILDKAKHIAHLDKH</sequence>
<dbReference type="EMBL" id="MU001742">
    <property type="protein sequence ID" value="KAF2800839.1"/>
    <property type="molecule type" value="Genomic_DNA"/>
</dbReference>
<dbReference type="PIRSF" id="PIRSF002590">
    <property type="entry name" value="HSP9/HSP12_fun"/>
    <property type="match status" value="1"/>
</dbReference>
<feature type="compositionally biased region" description="Basic and acidic residues" evidence="1">
    <location>
        <begin position="50"/>
        <end position="70"/>
    </location>
</feature>
<dbReference type="Gene3D" id="6.10.280.100">
    <property type="match status" value="1"/>
</dbReference>
<dbReference type="OrthoDB" id="2348401at2759"/>
<feature type="compositionally biased region" description="Basic and acidic residues" evidence="1">
    <location>
        <begin position="29"/>
        <end position="42"/>
    </location>
</feature>
<accession>A0A6A6XWT1</accession>
<name>A0A6A6XWT1_9PLEO</name>
<keyword evidence="2" id="KW-0346">Stress response</keyword>
<feature type="compositionally biased region" description="Basic and acidic residues" evidence="1">
    <location>
        <begin position="1"/>
        <end position="14"/>
    </location>
</feature>
<keyword evidence="3" id="KW-1185">Reference proteome</keyword>
<reference evidence="2" key="1">
    <citation type="journal article" date="2020" name="Stud. Mycol.">
        <title>101 Dothideomycetes genomes: a test case for predicting lifestyles and emergence of pathogens.</title>
        <authorList>
            <person name="Haridas S."/>
            <person name="Albert R."/>
            <person name="Binder M."/>
            <person name="Bloem J."/>
            <person name="Labutti K."/>
            <person name="Salamov A."/>
            <person name="Andreopoulos B."/>
            <person name="Baker S."/>
            <person name="Barry K."/>
            <person name="Bills G."/>
            <person name="Bluhm B."/>
            <person name="Cannon C."/>
            <person name="Castanera R."/>
            <person name="Culley D."/>
            <person name="Daum C."/>
            <person name="Ezra D."/>
            <person name="Gonzalez J."/>
            <person name="Henrissat B."/>
            <person name="Kuo A."/>
            <person name="Liang C."/>
            <person name="Lipzen A."/>
            <person name="Lutzoni F."/>
            <person name="Magnuson J."/>
            <person name="Mondo S."/>
            <person name="Nolan M."/>
            <person name="Ohm R."/>
            <person name="Pangilinan J."/>
            <person name="Park H.-J."/>
            <person name="Ramirez L."/>
            <person name="Alfaro M."/>
            <person name="Sun H."/>
            <person name="Tritt A."/>
            <person name="Yoshinaga Y."/>
            <person name="Zwiers L.-H."/>
            <person name="Turgeon B."/>
            <person name="Goodwin S."/>
            <person name="Spatafora J."/>
            <person name="Crous P."/>
            <person name="Grigoriev I."/>
        </authorList>
    </citation>
    <scope>NUCLEOTIDE SEQUENCE</scope>
    <source>
        <strain evidence="2">CBS 109.77</strain>
    </source>
</reference>
<evidence type="ECO:0000256" key="1">
    <source>
        <dbReference type="SAM" id="MobiDB-lite"/>
    </source>
</evidence>
<proteinExistence type="predicted"/>
<dbReference type="InterPro" id="IPR007250">
    <property type="entry name" value="HSP9_HSP12"/>
</dbReference>
<dbReference type="Proteomes" id="UP000799757">
    <property type="component" value="Unassembled WGS sequence"/>
</dbReference>